<name>A0A7R9M527_9ACAR</name>
<dbReference type="EMBL" id="OC921686">
    <property type="protein sequence ID" value="CAD7653612.1"/>
    <property type="molecule type" value="Genomic_DNA"/>
</dbReference>
<gene>
    <name evidence="2" type="ORF">ONB1V03_LOCUS10265</name>
</gene>
<keyword evidence="3" id="KW-1185">Reference proteome</keyword>
<keyword evidence="1" id="KW-0732">Signal</keyword>
<protein>
    <submittedName>
        <fullName evidence="2">Uncharacterized protein</fullName>
    </submittedName>
</protein>
<evidence type="ECO:0000256" key="1">
    <source>
        <dbReference type="SAM" id="SignalP"/>
    </source>
</evidence>
<proteinExistence type="predicted"/>
<feature type="signal peptide" evidence="1">
    <location>
        <begin position="1"/>
        <end position="16"/>
    </location>
</feature>
<evidence type="ECO:0000313" key="2">
    <source>
        <dbReference type="EMBL" id="CAD7653612.1"/>
    </source>
</evidence>
<dbReference type="AlphaFoldDB" id="A0A7R9M527"/>
<feature type="chain" id="PRO_5036211450" evidence="1">
    <location>
        <begin position="17"/>
        <end position="140"/>
    </location>
</feature>
<reference evidence="2" key="1">
    <citation type="submission" date="2020-11" db="EMBL/GenBank/DDBJ databases">
        <authorList>
            <person name="Tran Van P."/>
        </authorList>
    </citation>
    <scope>NUCLEOTIDE SEQUENCE</scope>
</reference>
<sequence>MKILLLASLMVVAVQGFSFGGSGGSLFNSFGGFGNMGKGSLDAVLRPVVDADNMGKAAMIRTFNEGAQGVRQSLGPIESQVDQMTGLPLTQGVHQGVEGAISVPVNIPCPLPIAANAVQGVANGTIDGVTGTEQGEIDSE</sequence>
<dbReference type="Proteomes" id="UP000728032">
    <property type="component" value="Unassembled WGS sequence"/>
</dbReference>
<organism evidence="2">
    <name type="scientific">Oppiella nova</name>
    <dbReference type="NCBI Taxonomy" id="334625"/>
    <lineage>
        <taxon>Eukaryota</taxon>
        <taxon>Metazoa</taxon>
        <taxon>Ecdysozoa</taxon>
        <taxon>Arthropoda</taxon>
        <taxon>Chelicerata</taxon>
        <taxon>Arachnida</taxon>
        <taxon>Acari</taxon>
        <taxon>Acariformes</taxon>
        <taxon>Sarcoptiformes</taxon>
        <taxon>Oribatida</taxon>
        <taxon>Brachypylina</taxon>
        <taxon>Oppioidea</taxon>
        <taxon>Oppiidae</taxon>
        <taxon>Oppiella</taxon>
    </lineage>
</organism>
<dbReference type="EMBL" id="CAJPVJ010006861">
    <property type="protein sequence ID" value="CAG2170799.1"/>
    <property type="molecule type" value="Genomic_DNA"/>
</dbReference>
<evidence type="ECO:0000313" key="3">
    <source>
        <dbReference type="Proteomes" id="UP000728032"/>
    </source>
</evidence>
<accession>A0A7R9M527</accession>